<keyword evidence="3" id="KW-0804">Transcription</keyword>
<dbReference type="InterPro" id="IPR008920">
    <property type="entry name" value="TF_FadR/GntR_C"/>
</dbReference>
<dbReference type="EMBL" id="JBEDNQ010000010">
    <property type="protein sequence ID" value="MEQ3553458.1"/>
    <property type="molecule type" value="Genomic_DNA"/>
</dbReference>
<dbReference type="InterPro" id="IPR011711">
    <property type="entry name" value="GntR_C"/>
</dbReference>
<dbReference type="CDD" id="cd07377">
    <property type="entry name" value="WHTH_GntR"/>
    <property type="match status" value="1"/>
</dbReference>
<keyword evidence="1" id="KW-0805">Transcription regulation</keyword>
<dbReference type="SMART" id="SM00345">
    <property type="entry name" value="HTH_GNTR"/>
    <property type="match status" value="1"/>
</dbReference>
<proteinExistence type="predicted"/>
<dbReference type="RefSeq" id="WP_349300525.1">
    <property type="nucleotide sequence ID" value="NZ_JBEDNQ010000010.1"/>
</dbReference>
<protein>
    <submittedName>
        <fullName evidence="5">GntR family transcriptional regulator</fullName>
    </submittedName>
</protein>
<dbReference type="InterPro" id="IPR036390">
    <property type="entry name" value="WH_DNA-bd_sf"/>
</dbReference>
<organism evidence="5 6">
    <name type="scientific">Pseudonocardia nematodicida</name>
    <dbReference type="NCBI Taxonomy" id="1206997"/>
    <lineage>
        <taxon>Bacteria</taxon>
        <taxon>Bacillati</taxon>
        <taxon>Actinomycetota</taxon>
        <taxon>Actinomycetes</taxon>
        <taxon>Pseudonocardiales</taxon>
        <taxon>Pseudonocardiaceae</taxon>
        <taxon>Pseudonocardia</taxon>
    </lineage>
</organism>
<dbReference type="Pfam" id="PF07729">
    <property type="entry name" value="FCD"/>
    <property type="match status" value="1"/>
</dbReference>
<dbReference type="Proteomes" id="UP001494902">
    <property type="component" value="Unassembled WGS sequence"/>
</dbReference>
<keyword evidence="2" id="KW-0238">DNA-binding</keyword>
<dbReference type="InterPro" id="IPR000524">
    <property type="entry name" value="Tscrpt_reg_HTH_GntR"/>
</dbReference>
<evidence type="ECO:0000259" key="4">
    <source>
        <dbReference type="PROSITE" id="PS50949"/>
    </source>
</evidence>
<comment type="caution">
    <text evidence="5">The sequence shown here is derived from an EMBL/GenBank/DDBJ whole genome shotgun (WGS) entry which is preliminary data.</text>
</comment>
<feature type="domain" description="HTH gntR-type" evidence="4">
    <location>
        <begin position="18"/>
        <end position="85"/>
    </location>
</feature>
<keyword evidence="6" id="KW-1185">Reference proteome</keyword>
<dbReference type="SMART" id="SM00895">
    <property type="entry name" value="FCD"/>
    <property type="match status" value="1"/>
</dbReference>
<evidence type="ECO:0000256" key="2">
    <source>
        <dbReference type="ARBA" id="ARBA00023125"/>
    </source>
</evidence>
<dbReference type="PANTHER" id="PTHR43537">
    <property type="entry name" value="TRANSCRIPTIONAL REGULATOR, GNTR FAMILY"/>
    <property type="match status" value="1"/>
</dbReference>
<dbReference type="Pfam" id="PF00392">
    <property type="entry name" value="GntR"/>
    <property type="match status" value="1"/>
</dbReference>
<dbReference type="PANTHER" id="PTHR43537:SF45">
    <property type="entry name" value="GNTR FAMILY REGULATORY PROTEIN"/>
    <property type="match status" value="1"/>
</dbReference>
<name>A0ABV1KJF0_9PSEU</name>
<dbReference type="SUPFAM" id="SSF46785">
    <property type="entry name" value="Winged helix' DNA-binding domain"/>
    <property type="match status" value="1"/>
</dbReference>
<dbReference type="Gene3D" id="1.10.10.10">
    <property type="entry name" value="Winged helix-like DNA-binding domain superfamily/Winged helix DNA-binding domain"/>
    <property type="match status" value="1"/>
</dbReference>
<evidence type="ECO:0000313" key="5">
    <source>
        <dbReference type="EMBL" id="MEQ3553458.1"/>
    </source>
</evidence>
<evidence type="ECO:0000313" key="6">
    <source>
        <dbReference type="Proteomes" id="UP001494902"/>
    </source>
</evidence>
<gene>
    <name evidence="5" type="ORF">WIS52_23555</name>
</gene>
<dbReference type="PROSITE" id="PS50949">
    <property type="entry name" value="HTH_GNTR"/>
    <property type="match status" value="1"/>
</dbReference>
<accession>A0ABV1KJF0</accession>
<dbReference type="InterPro" id="IPR036388">
    <property type="entry name" value="WH-like_DNA-bd_sf"/>
</dbReference>
<evidence type="ECO:0000256" key="1">
    <source>
        <dbReference type="ARBA" id="ARBA00023015"/>
    </source>
</evidence>
<reference evidence="5 6" key="1">
    <citation type="submission" date="2024-03" db="EMBL/GenBank/DDBJ databases">
        <title>Draft genome sequence of Pseudonocardia nematodicida JCM 31783.</title>
        <authorList>
            <person name="Butdee W."/>
            <person name="Duangmal K."/>
        </authorList>
    </citation>
    <scope>NUCLEOTIDE SEQUENCE [LARGE SCALE GENOMIC DNA]</scope>
    <source>
        <strain evidence="5 6">JCM 31783</strain>
    </source>
</reference>
<evidence type="ECO:0000256" key="3">
    <source>
        <dbReference type="ARBA" id="ARBA00023163"/>
    </source>
</evidence>
<dbReference type="Gene3D" id="1.20.120.530">
    <property type="entry name" value="GntR ligand-binding domain-like"/>
    <property type="match status" value="1"/>
</dbReference>
<dbReference type="SUPFAM" id="SSF48008">
    <property type="entry name" value="GntR ligand-binding domain-like"/>
    <property type="match status" value="1"/>
</dbReference>
<sequence length="226" mass="24676">MAVPSGPIIARSTGLEQVSLSAQALTLLRQAVVSGELRPGEIYSASALASELGVSNSPVREAMLALVNDGLMVAVRNRGYRVVPISPEELRDIEELRLMLEVPAMADLARRLEGADLAPFRKTAEEIVTAAEAGDITAYLERDREFHLGLLDLHGNDRLVRLVGNLRDQTRLYGLHGLLDEGRLRASALEHLDIVGAMESGDPEETTRLMTVHLRHITREWSAAAT</sequence>